<dbReference type="InterPro" id="IPR006002">
    <property type="entry name" value="Gluconate_kinase"/>
</dbReference>
<sequence length="514" mass="56963">MTSYMLGVDIGTTSTKAVLFTKKGDVIGQANIGYPLYTPDMTTAEQDPEEIFQAVLKAVSTLTKQHADKKPSFISFSSAMHSVIAMDENDQPLTPCITWADNRSEAWAHKIKAELDGHEVYKRTGTPIHPMSPLSKITWIVNDCKEIAAKAEKYIGIKEYIFKRLFDQYVVDISLASSMGMMNLKSLDWDGEALRIAGISRSQLSELVPTTKIFNNCDPDIAKLLGIDPQTDFVIGASDGVLSNLGVNAIRKGEIAVTIGTSGAIRTIIDEPKTDEKGRIFCYALTEKHWVIGGPVNNGGMVLRWIRDEFASSEVETAKRLGIDAYEVLTKIAERVRPGADGLLFHPYLAGERAPLWNPDVRGSFFGLTLSHKKEHMIRAALEGVIYNLYTVFLALTECMDGPVTRIQATGGFARSAVWRQMMSDIFESDVVVPESYESSCLGACILGLYASGEIDSFEVVSEMIGNTHKHTPNDDSVKEYRQILPIFINLSRVLENEYTQIANYQRNLIHATK</sequence>
<feature type="domain" description="Carbohydrate kinase FGGY C-terminal" evidence="6">
    <location>
        <begin position="256"/>
        <end position="451"/>
    </location>
</feature>
<evidence type="ECO:0000256" key="3">
    <source>
        <dbReference type="ARBA" id="ARBA00022777"/>
    </source>
</evidence>
<protein>
    <submittedName>
        <fullName evidence="7">Gluconokinase</fullName>
    </submittedName>
</protein>
<accession>A0A120GPV0</accession>
<dbReference type="PANTHER" id="PTHR43095">
    <property type="entry name" value="SUGAR KINASE"/>
    <property type="match status" value="1"/>
</dbReference>
<organism evidence="7 8">
    <name type="scientific">Peribacillus simplex</name>
    <dbReference type="NCBI Taxonomy" id="1478"/>
    <lineage>
        <taxon>Bacteria</taxon>
        <taxon>Bacillati</taxon>
        <taxon>Bacillota</taxon>
        <taxon>Bacilli</taxon>
        <taxon>Bacillales</taxon>
        <taxon>Bacillaceae</taxon>
        <taxon>Peribacillus</taxon>
    </lineage>
</organism>
<dbReference type="AlphaFoldDB" id="A0A120GPV0"/>
<keyword evidence="8" id="KW-1185">Reference proteome</keyword>
<dbReference type="InterPro" id="IPR018483">
    <property type="entry name" value="Carb_kinase_FGGY_CS"/>
</dbReference>
<evidence type="ECO:0000256" key="4">
    <source>
        <dbReference type="RuleBase" id="RU003733"/>
    </source>
</evidence>
<gene>
    <name evidence="7" type="ORF">AS888_19535</name>
</gene>
<evidence type="ECO:0000313" key="7">
    <source>
        <dbReference type="EMBL" id="KWW20327.1"/>
    </source>
</evidence>
<dbReference type="PIRSF" id="PIRSF000538">
    <property type="entry name" value="GlpK"/>
    <property type="match status" value="1"/>
</dbReference>
<evidence type="ECO:0000259" key="6">
    <source>
        <dbReference type="Pfam" id="PF02782"/>
    </source>
</evidence>
<evidence type="ECO:0000259" key="5">
    <source>
        <dbReference type="Pfam" id="PF00370"/>
    </source>
</evidence>
<dbReference type="Pfam" id="PF00370">
    <property type="entry name" value="FGGY_N"/>
    <property type="match status" value="1"/>
</dbReference>
<evidence type="ECO:0000256" key="2">
    <source>
        <dbReference type="ARBA" id="ARBA00022679"/>
    </source>
</evidence>
<dbReference type="SUPFAM" id="SSF53067">
    <property type="entry name" value="Actin-like ATPase domain"/>
    <property type="match status" value="2"/>
</dbReference>
<comment type="caution">
    <text evidence="7">The sequence shown here is derived from an EMBL/GenBank/DDBJ whole genome shotgun (WGS) entry which is preliminary data.</text>
</comment>
<feature type="domain" description="Carbohydrate kinase FGGY N-terminal" evidence="5">
    <location>
        <begin position="4"/>
        <end position="246"/>
    </location>
</feature>
<evidence type="ECO:0000256" key="1">
    <source>
        <dbReference type="ARBA" id="ARBA00009156"/>
    </source>
</evidence>
<keyword evidence="3 4" id="KW-0418">Kinase</keyword>
<dbReference type="Gene3D" id="3.30.420.40">
    <property type="match status" value="2"/>
</dbReference>
<dbReference type="CDD" id="cd07770">
    <property type="entry name" value="ASKHA_NBD_FGGY_GntK"/>
    <property type="match status" value="1"/>
</dbReference>
<comment type="similarity">
    <text evidence="1 4">Belongs to the FGGY kinase family.</text>
</comment>
<dbReference type="EMBL" id="LNNH01000018">
    <property type="protein sequence ID" value="KWW20327.1"/>
    <property type="molecule type" value="Genomic_DNA"/>
</dbReference>
<dbReference type="GO" id="GO:0019521">
    <property type="term" value="P:D-gluconate metabolic process"/>
    <property type="evidence" value="ECO:0007669"/>
    <property type="project" value="InterPro"/>
</dbReference>
<dbReference type="RefSeq" id="WP_061142157.1">
    <property type="nucleotide sequence ID" value="NZ_LNNH01000018.1"/>
</dbReference>
<keyword evidence="2 4" id="KW-0808">Transferase</keyword>
<dbReference type="NCBIfam" id="TIGR01314">
    <property type="entry name" value="gntK_FGGY"/>
    <property type="match status" value="1"/>
</dbReference>
<dbReference type="GO" id="GO:0046316">
    <property type="term" value="F:gluconokinase activity"/>
    <property type="evidence" value="ECO:0007669"/>
    <property type="project" value="InterPro"/>
</dbReference>
<dbReference type="InterPro" id="IPR018484">
    <property type="entry name" value="FGGY_N"/>
</dbReference>
<dbReference type="InterPro" id="IPR050406">
    <property type="entry name" value="FGGY_Carb_Kinase"/>
</dbReference>
<dbReference type="Proteomes" id="UP000064189">
    <property type="component" value="Unassembled WGS sequence"/>
</dbReference>
<dbReference type="PROSITE" id="PS00445">
    <property type="entry name" value="FGGY_KINASES_2"/>
    <property type="match status" value="1"/>
</dbReference>
<dbReference type="InterPro" id="IPR043129">
    <property type="entry name" value="ATPase_NBD"/>
</dbReference>
<dbReference type="InterPro" id="IPR018485">
    <property type="entry name" value="FGGY_C"/>
</dbReference>
<dbReference type="PANTHER" id="PTHR43095:SF2">
    <property type="entry name" value="GLUCONOKINASE"/>
    <property type="match status" value="1"/>
</dbReference>
<dbReference type="InterPro" id="IPR000577">
    <property type="entry name" value="Carb_kinase_FGGY"/>
</dbReference>
<reference evidence="7 8" key="1">
    <citation type="submission" date="2015-11" db="EMBL/GenBank/DDBJ databases">
        <title>Genome Sequence of Bacillus simplex strain VanAntwerpen2.</title>
        <authorList>
            <person name="Couger M.B."/>
        </authorList>
    </citation>
    <scope>NUCLEOTIDE SEQUENCE [LARGE SCALE GENOMIC DNA]</scope>
    <source>
        <strain evidence="7 8">VanAntwerpen02</strain>
    </source>
</reference>
<name>A0A120GPV0_9BACI</name>
<evidence type="ECO:0000313" key="8">
    <source>
        <dbReference type="Proteomes" id="UP000064189"/>
    </source>
</evidence>
<proteinExistence type="inferred from homology"/>
<dbReference type="Pfam" id="PF02782">
    <property type="entry name" value="FGGY_C"/>
    <property type="match status" value="1"/>
</dbReference>